<dbReference type="InterPro" id="IPR029058">
    <property type="entry name" value="AB_hydrolase_fold"/>
</dbReference>
<feature type="domain" description="Acetyl xylan esterase" evidence="3">
    <location>
        <begin position="7"/>
        <end position="269"/>
    </location>
</feature>
<dbReference type="EMBL" id="MWDQ01000024">
    <property type="protein sequence ID" value="OQB75078.1"/>
    <property type="molecule type" value="Genomic_DNA"/>
</dbReference>
<evidence type="ECO:0000256" key="2">
    <source>
        <dbReference type="PIRSR" id="PIRSR639069-2"/>
    </source>
</evidence>
<feature type="binding site" evidence="2">
    <location>
        <position position="74"/>
    </location>
    <ligand>
        <name>substrate</name>
    </ligand>
</feature>
<dbReference type="Gene3D" id="3.40.50.1820">
    <property type="entry name" value="alpha/beta hydrolase"/>
    <property type="match status" value="1"/>
</dbReference>
<accession>A0A1V6CDU0</accession>
<keyword evidence="4" id="KW-0378">Hydrolase</keyword>
<proteinExistence type="predicted"/>
<dbReference type="EC" id="3.1.1.41" evidence="4"/>
<evidence type="ECO:0000259" key="3">
    <source>
        <dbReference type="Pfam" id="PF05448"/>
    </source>
</evidence>
<name>A0A1V6CDU0_UNCT6</name>
<comment type="caution">
    <text evidence="4">The sequence shown here is derived from an EMBL/GenBank/DDBJ whole genome shotgun (WGS) entry which is preliminary data.</text>
</comment>
<dbReference type="InterPro" id="IPR008391">
    <property type="entry name" value="AXE1_dom"/>
</dbReference>
<evidence type="ECO:0000313" key="4">
    <source>
        <dbReference type="EMBL" id="OQB75078.1"/>
    </source>
</evidence>
<dbReference type="PANTHER" id="PTHR40111:SF1">
    <property type="entry name" value="CEPHALOSPORIN-C DEACETYLASE"/>
    <property type="match status" value="1"/>
</dbReference>
<organism evidence="4">
    <name type="scientific">candidate division TA06 bacterium ADurb.Bin131</name>
    <dbReference type="NCBI Taxonomy" id="1852827"/>
    <lineage>
        <taxon>Bacteria</taxon>
        <taxon>Bacteria division TA06</taxon>
    </lineage>
</organism>
<sequence>MINKNKIKEFWKKTLLEARQIPLQPTQIQLQESVPYIVEKITYKSLNGFLITCLLSKPAGKTNKLPAIITIPGYGGWEQSITLSECQRGYVILQVFPRKQGLSSKLRPGEKISGPGYLLQDIENPEGYFYQGAYIDVIRGIDYLATRGDVDTKRIGIMGTSQGGGIALSVSGIDSRIKTIVAHVPFFCDMRYNPAFKNTELNNPGYLDNFDYFDPVNLAPMGKAPVLLSSGGQDETCPAETIKSVFEKLRGIKALIHYPDLTHTSCTDFYLFSWNWMPLYL</sequence>
<protein>
    <submittedName>
        <fullName evidence="4">Cephalosporin-C deacetylase</fullName>
        <ecNumber evidence="4">3.1.1.41</ecNumber>
    </submittedName>
</protein>
<evidence type="ECO:0000256" key="1">
    <source>
        <dbReference type="PIRSR" id="PIRSR639069-1"/>
    </source>
</evidence>
<dbReference type="Proteomes" id="UP000485562">
    <property type="component" value="Unassembled WGS sequence"/>
</dbReference>
<dbReference type="GO" id="GO:0005976">
    <property type="term" value="P:polysaccharide metabolic process"/>
    <property type="evidence" value="ECO:0007669"/>
    <property type="project" value="TreeGrafter"/>
</dbReference>
<feature type="active site" description="Charge relay system" evidence="1">
    <location>
        <position position="234"/>
    </location>
</feature>
<dbReference type="AlphaFoldDB" id="A0A1V6CDU0"/>
<feature type="active site" description="Nucleophile" evidence="1">
    <location>
        <position position="161"/>
    </location>
</feature>
<feature type="active site" description="Charge relay system" evidence="1">
    <location>
        <position position="263"/>
    </location>
</feature>
<dbReference type="Pfam" id="PF05448">
    <property type="entry name" value="AXE1"/>
    <property type="match status" value="1"/>
</dbReference>
<gene>
    <name evidence="4" type="primary">axeA</name>
    <name evidence="4" type="ORF">BWX89_00201</name>
</gene>
<dbReference type="GO" id="GO:0047739">
    <property type="term" value="F:cephalosporin-C deacetylase activity"/>
    <property type="evidence" value="ECO:0007669"/>
    <property type="project" value="UniProtKB-EC"/>
</dbReference>
<dbReference type="SUPFAM" id="SSF53474">
    <property type="entry name" value="alpha/beta-Hydrolases"/>
    <property type="match status" value="1"/>
</dbReference>
<reference evidence="4" key="1">
    <citation type="submission" date="2017-02" db="EMBL/GenBank/DDBJ databases">
        <title>Delving into the versatile metabolic prowess of the omnipresent phylum Bacteroidetes.</title>
        <authorList>
            <person name="Nobu M.K."/>
            <person name="Mei R."/>
            <person name="Narihiro T."/>
            <person name="Kuroda K."/>
            <person name="Liu W.-T."/>
        </authorList>
    </citation>
    <scope>NUCLEOTIDE SEQUENCE</scope>
    <source>
        <strain evidence="4">ADurb.Bin131</strain>
    </source>
</reference>
<dbReference type="InterPro" id="IPR039069">
    <property type="entry name" value="CE7"/>
</dbReference>
<dbReference type="PANTHER" id="PTHR40111">
    <property type="entry name" value="CEPHALOSPORIN-C DEACETYLASE"/>
    <property type="match status" value="1"/>
</dbReference>